<dbReference type="AlphaFoldDB" id="A0A3A4QTQ3"/>
<proteinExistence type="predicted"/>
<dbReference type="Proteomes" id="UP000266426">
    <property type="component" value="Unassembled WGS sequence"/>
</dbReference>
<evidence type="ECO:0000256" key="1">
    <source>
        <dbReference type="SAM" id="Phobius"/>
    </source>
</evidence>
<name>A0A3A4QTQ3_9BACT</name>
<dbReference type="EMBL" id="QZJZ01000082">
    <property type="protein sequence ID" value="RJP57330.1"/>
    <property type="molecule type" value="Genomic_DNA"/>
</dbReference>
<dbReference type="InterPro" id="IPR052336">
    <property type="entry name" value="MlaD_Phospholipid_Transporter"/>
</dbReference>
<protein>
    <submittedName>
        <fullName evidence="3">MCE family protein</fullName>
    </submittedName>
</protein>
<feature type="domain" description="Mce/MlaD" evidence="2">
    <location>
        <begin position="55"/>
        <end position="143"/>
    </location>
</feature>
<feature type="transmembrane region" description="Helical" evidence="1">
    <location>
        <begin position="25"/>
        <end position="45"/>
    </location>
</feature>
<keyword evidence="1" id="KW-0812">Transmembrane</keyword>
<sequence>MFKKPHIRRLTKGAERVAQFFRKEILPGLFVIVSAVLLIAFIFAINPQGFRKDAKQIEVIFDCIAGLRENAAVWFSGVETYQGLDVGRVTRIQIIEGDTPGSNEYKISVLMEINAAIPLKEGSQFRIASKGLAGYPHVEIIPGPPTAPDMNLSQPHKGNRPPDDMFTTLQKLAVTVDEMDLPTLSATTQDTIKTIGDVAKEINVAAADMREVIHEIKQKEQIQGIVSNIHALSAKSVDTVDDARKTIKDAQVFVATMQSSADKIDTILSDNQENINVMLANLRETSETLNVRMESTMNKLDDLLARIDIFFKENKEELNAILVNLRATTQNARLFTQDIKLNPWKLFFRKKEQIPENILKPVPDKGPVIE</sequence>
<gene>
    <name evidence="3" type="ORF">C4541_10240</name>
</gene>
<dbReference type="PANTHER" id="PTHR33371">
    <property type="entry name" value="INTERMEMBRANE PHOSPHOLIPID TRANSPORT SYSTEM BINDING PROTEIN MLAD-RELATED"/>
    <property type="match status" value="1"/>
</dbReference>
<reference evidence="3 4" key="1">
    <citation type="journal article" date="2017" name="ISME J.">
        <title>Energy and carbon metabolisms in a deep terrestrial subsurface fluid microbial community.</title>
        <authorList>
            <person name="Momper L."/>
            <person name="Jungbluth S.P."/>
            <person name="Lee M.D."/>
            <person name="Amend J.P."/>
        </authorList>
    </citation>
    <scope>NUCLEOTIDE SEQUENCE [LARGE SCALE GENOMIC DNA]</scope>
    <source>
        <strain evidence="3">SURF_26</strain>
    </source>
</reference>
<dbReference type="PANTHER" id="PTHR33371:SF4">
    <property type="entry name" value="INTERMEMBRANE PHOSPHOLIPID TRANSPORT SYSTEM BINDING PROTEIN MLAD"/>
    <property type="match status" value="1"/>
</dbReference>
<evidence type="ECO:0000259" key="2">
    <source>
        <dbReference type="Pfam" id="PF02470"/>
    </source>
</evidence>
<keyword evidence="1" id="KW-1133">Transmembrane helix</keyword>
<keyword evidence="1" id="KW-0472">Membrane</keyword>
<comment type="caution">
    <text evidence="3">The sequence shown here is derived from an EMBL/GenBank/DDBJ whole genome shotgun (WGS) entry which is preliminary data.</text>
</comment>
<evidence type="ECO:0000313" key="3">
    <source>
        <dbReference type="EMBL" id="RJP57330.1"/>
    </source>
</evidence>
<evidence type="ECO:0000313" key="4">
    <source>
        <dbReference type="Proteomes" id="UP000266426"/>
    </source>
</evidence>
<organism evidence="3 4">
    <name type="scientific">Candidatus Auribacter fodinae</name>
    <dbReference type="NCBI Taxonomy" id="2093366"/>
    <lineage>
        <taxon>Bacteria</taxon>
        <taxon>Pseudomonadati</taxon>
        <taxon>Candidatus Auribacterota</taxon>
        <taxon>Candidatus Auribacteria</taxon>
        <taxon>Candidatus Auribacterales</taxon>
        <taxon>Candidatus Auribacteraceae</taxon>
        <taxon>Candidatus Auribacter</taxon>
    </lineage>
</organism>
<accession>A0A3A4QTQ3</accession>
<dbReference type="InterPro" id="IPR003399">
    <property type="entry name" value="Mce/MlaD"/>
</dbReference>
<dbReference type="Pfam" id="PF02470">
    <property type="entry name" value="MlaD"/>
    <property type="match status" value="1"/>
</dbReference>